<gene>
    <name evidence="2" type="ORF">QBC35DRAFT_514509</name>
</gene>
<comment type="caution">
    <text evidence="2">The sequence shown here is derived from an EMBL/GenBank/DDBJ whole genome shotgun (WGS) entry which is preliminary data.</text>
</comment>
<feature type="compositionally biased region" description="Basic and acidic residues" evidence="1">
    <location>
        <begin position="382"/>
        <end position="407"/>
    </location>
</feature>
<feature type="compositionally biased region" description="Basic and acidic residues" evidence="1">
    <location>
        <begin position="349"/>
        <end position="372"/>
    </location>
</feature>
<protein>
    <submittedName>
        <fullName evidence="2">Centromere protein Chl4/mis15/CENP-N</fullName>
    </submittedName>
</protein>
<evidence type="ECO:0000313" key="2">
    <source>
        <dbReference type="EMBL" id="KAK4188834.1"/>
    </source>
</evidence>
<dbReference type="InterPro" id="IPR007902">
    <property type="entry name" value="Chl4/mis15/CENP-N"/>
</dbReference>
<reference evidence="2" key="1">
    <citation type="journal article" date="2023" name="Mol. Phylogenet. Evol.">
        <title>Genome-scale phylogeny and comparative genomics of the fungal order Sordariales.</title>
        <authorList>
            <person name="Hensen N."/>
            <person name="Bonometti L."/>
            <person name="Westerberg I."/>
            <person name="Brannstrom I.O."/>
            <person name="Guillou S."/>
            <person name="Cros-Aarteil S."/>
            <person name="Calhoun S."/>
            <person name="Haridas S."/>
            <person name="Kuo A."/>
            <person name="Mondo S."/>
            <person name="Pangilinan J."/>
            <person name="Riley R."/>
            <person name="LaButti K."/>
            <person name="Andreopoulos B."/>
            <person name="Lipzen A."/>
            <person name="Chen C."/>
            <person name="Yan M."/>
            <person name="Daum C."/>
            <person name="Ng V."/>
            <person name="Clum A."/>
            <person name="Steindorff A."/>
            <person name="Ohm R.A."/>
            <person name="Martin F."/>
            <person name="Silar P."/>
            <person name="Natvig D.O."/>
            <person name="Lalanne C."/>
            <person name="Gautier V."/>
            <person name="Ament-Velasquez S.L."/>
            <person name="Kruys A."/>
            <person name="Hutchinson M.I."/>
            <person name="Powell A.J."/>
            <person name="Barry K."/>
            <person name="Miller A.N."/>
            <person name="Grigoriev I.V."/>
            <person name="Debuchy R."/>
            <person name="Gladieux P."/>
            <person name="Hiltunen Thoren M."/>
            <person name="Johannesson H."/>
        </authorList>
    </citation>
    <scope>NUCLEOTIDE SEQUENCE</scope>
    <source>
        <strain evidence="2">PSN309</strain>
    </source>
</reference>
<dbReference type="Pfam" id="PF05238">
    <property type="entry name" value="CENP-N"/>
    <property type="match status" value="1"/>
</dbReference>
<organism evidence="2 3">
    <name type="scientific">Podospora australis</name>
    <dbReference type="NCBI Taxonomy" id="1536484"/>
    <lineage>
        <taxon>Eukaryota</taxon>
        <taxon>Fungi</taxon>
        <taxon>Dikarya</taxon>
        <taxon>Ascomycota</taxon>
        <taxon>Pezizomycotina</taxon>
        <taxon>Sordariomycetes</taxon>
        <taxon>Sordariomycetidae</taxon>
        <taxon>Sordariales</taxon>
        <taxon>Podosporaceae</taxon>
        <taxon>Podospora</taxon>
    </lineage>
</organism>
<feature type="region of interest" description="Disordered" evidence="1">
    <location>
        <begin position="304"/>
        <end position="450"/>
    </location>
</feature>
<dbReference type="GO" id="GO:0007059">
    <property type="term" value="P:chromosome segregation"/>
    <property type="evidence" value="ECO:0007669"/>
    <property type="project" value="InterPro"/>
</dbReference>
<dbReference type="Gene3D" id="3.10.20.720">
    <property type="match status" value="1"/>
</dbReference>
<dbReference type="AlphaFoldDB" id="A0AAN6WVD6"/>
<name>A0AAN6WVD6_9PEZI</name>
<dbReference type="GO" id="GO:0034080">
    <property type="term" value="P:CENP-A containing chromatin assembly"/>
    <property type="evidence" value="ECO:0007669"/>
    <property type="project" value="InterPro"/>
</dbReference>
<accession>A0AAN6WVD6</accession>
<evidence type="ECO:0000256" key="1">
    <source>
        <dbReference type="SAM" id="MobiDB-lite"/>
    </source>
</evidence>
<reference evidence="2" key="2">
    <citation type="submission" date="2023-05" db="EMBL/GenBank/DDBJ databases">
        <authorList>
            <consortium name="Lawrence Berkeley National Laboratory"/>
            <person name="Steindorff A."/>
            <person name="Hensen N."/>
            <person name="Bonometti L."/>
            <person name="Westerberg I."/>
            <person name="Brannstrom I.O."/>
            <person name="Guillou S."/>
            <person name="Cros-Aarteil S."/>
            <person name="Calhoun S."/>
            <person name="Haridas S."/>
            <person name="Kuo A."/>
            <person name="Mondo S."/>
            <person name="Pangilinan J."/>
            <person name="Riley R."/>
            <person name="Labutti K."/>
            <person name="Andreopoulos B."/>
            <person name="Lipzen A."/>
            <person name="Chen C."/>
            <person name="Yanf M."/>
            <person name="Daum C."/>
            <person name="Ng V."/>
            <person name="Clum A."/>
            <person name="Ohm R."/>
            <person name="Martin F."/>
            <person name="Silar P."/>
            <person name="Natvig D."/>
            <person name="Lalanne C."/>
            <person name="Gautier V."/>
            <person name="Ament-Velasquez S.L."/>
            <person name="Kruys A."/>
            <person name="Hutchinson M.I."/>
            <person name="Powell A.J."/>
            <person name="Barry K."/>
            <person name="Miller A.N."/>
            <person name="Grigoriev I.V."/>
            <person name="Debuchy R."/>
            <person name="Gladieux P."/>
            <person name="Thoren M.H."/>
            <person name="Johannesson H."/>
        </authorList>
    </citation>
    <scope>NUCLEOTIDE SEQUENCE</scope>
    <source>
        <strain evidence="2">PSN309</strain>
    </source>
</reference>
<evidence type="ECO:0000313" key="3">
    <source>
        <dbReference type="Proteomes" id="UP001302126"/>
    </source>
</evidence>
<dbReference type="Proteomes" id="UP001302126">
    <property type="component" value="Unassembled WGS sequence"/>
</dbReference>
<keyword evidence="3" id="KW-1185">Reference proteome</keyword>
<sequence length="506" mass="55220">MSRIQIPSKTRLLPSTQRVSPTSPSLPKLLSKLPRQSLISLALDWLSEENLPLCPPFLSSTSDYDSDDGSSDFYPPLPTVEALRQEYHSLLSQKGSKKDIIDRILKGDWRKGLTLYQVAMVDLQVLYESASSVSWSAYRIAPLTASADDEEKEEEVVDKESLRIPRFHPSSFLRALQGEILSDMKVHFTFDRHKALPLLILRVFLLDSPYGNTGTSSKEATMGKVVFVSFPDGSPHIFISKASTFTLAAAATIASNGGQARGAGESKSLRTLLVEGIPKALSRPRERVTLLSTNLTTKNLEGMVHRKGGGRQNFAGGGWGGYADEKRKESPLDTVMPKTAEEEGSETETEGRQKRERGHIIGRAEREEEQARRRAKKVAKARFGDTGKMGDGKGVERVDIVLEDPFKGPRRGNPKGGGDKGADGDGDVEMGDGDDSGNGEGEGEDDFRPNVRLTFHGSHVFAGIRQFVEAGIIDGEKMPGWMTDEEGVTVGAVRHGRIRGNKGSGV</sequence>
<proteinExistence type="predicted"/>
<dbReference type="EMBL" id="MU864383">
    <property type="protein sequence ID" value="KAK4188834.1"/>
    <property type="molecule type" value="Genomic_DNA"/>
</dbReference>
<feature type="compositionally biased region" description="Acidic residues" evidence="1">
    <location>
        <begin position="424"/>
        <end position="445"/>
    </location>
</feature>